<evidence type="ECO:0000256" key="1">
    <source>
        <dbReference type="ARBA" id="ARBA00004442"/>
    </source>
</evidence>
<evidence type="ECO:0000256" key="6">
    <source>
        <dbReference type="ARBA" id="ARBA00023237"/>
    </source>
</evidence>
<organism evidence="7">
    <name type="scientific">marine metagenome</name>
    <dbReference type="NCBI Taxonomy" id="408172"/>
    <lineage>
        <taxon>unclassified sequences</taxon>
        <taxon>metagenomes</taxon>
        <taxon>ecological metagenomes</taxon>
    </lineage>
</organism>
<evidence type="ECO:0000256" key="5">
    <source>
        <dbReference type="ARBA" id="ARBA00023136"/>
    </source>
</evidence>
<evidence type="ECO:0000313" key="7">
    <source>
        <dbReference type="EMBL" id="SVC15319.1"/>
    </source>
</evidence>
<dbReference type="GO" id="GO:0009279">
    <property type="term" value="C:cell outer membrane"/>
    <property type="evidence" value="ECO:0007669"/>
    <property type="project" value="UniProtKB-SubCell"/>
</dbReference>
<reference evidence="7" key="1">
    <citation type="submission" date="2018-05" db="EMBL/GenBank/DDBJ databases">
        <authorList>
            <person name="Lanie J.A."/>
            <person name="Ng W.-L."/>
            <person name="Kazmierczak K.M."/>
            <person name="Andrzejewski T.M."/>
            <person name="Davidsen T.M."/>
            <person name="Wayne K.J."/>
            <person name="Tettelin H."/>
            <person name="Glass J.I."/>
            <person name="Rusch D."/>
            <person name="Podicherti R."/>
            <person name="Tsui H.-C.T."/>
            <person name="Winkler M.E."/>
        </authorList>
    </citation>
    <scope>NUCLEOTIDE SEQUENCE</scope>
</reference>
<protein>
    <recommendedName>
        <fullName evidence="8">Channel protein TolC</fullName>
    </recommendedName>
</protein>
<dbReference type="SUPFAM" id="SSF56954">
    <property type="entry name" value="Outer membrane efflux proteins (OEP)"/>
    <property type="match status" value="1"/>
</dbReference>
<dbReference type="AlphaFoldDB" id="A0A382JU90"/>
<dbReference type="Pfam" id="PF02321">
    <property type="entry name" value="OEP"/>
    <property type="match status" value="1"/>
</dbReference>
<dbReference type="GO" id="GO:0015562">
    <property type="term" value="F:efflux transmembrane transporter activity"/>
    <property type="evidence" value="ECO:0007669"/>
    <property type="project" value="InterPro"/>
</dbReference>
<evidence type="ECO:0000256" key="2">
    <source>
        <dbReference type="ARBA" id="ARBA00022448"/>
    </source>
</evidence>
<name>A0A382JU90_9ZZZZ</name>
<sequence>MKKRLPTNWVLAGLFCVHTSWLFQPANSQTLAEALASAYSTNPGLLAQRADLKSVDEGVPAALGNWRPNVELSGDIEREFNRNNTRLTEGEKDQIRSARNVQLLVTQPLFRGFRTVAEVNQAENNVLSKRAALIGAEQDLLLNAATKFLTVMENQAVLDLNVRNEEVLRRQLEATVDRFRVGEITRTDVSQAEARLAGTTAARLKSQGDLKISKASYVNVIGEAPGKLITPKALSDLPKNLEEAKELAGKEHPDIISANLTSRT</sequence>
<comment type="subcellular location">
    <subcellularLocation>
        <location evidence="1">Cell outer membrane</location>
    </subcellularLocation>
</comment>
<evidence type="ECO:0000256" key="4">
    <source>
        <dbReference type="ARBA" id="ARBA00022692"/>
    </source>
</evidence>
<proteinExistence type="predicted"/>
<keyword evidence="2" id="KW-0813">Transport</keyword>
<keyword evidence="5" id="KW-0472">Membrane</keyword>
<accession>A0A382JU90</accession>
<feature type="non-terminal residue" evidence="7">
    <location>
        <position position="264"/>
    </location>
</feature>
<keyword evidence="3" id="KW-1134">Transmembrane beta strand</keyword>
<dbReference type="PANTHER" id="PTHR30026:SF22">
    <property type="entry name" value="OUTER MEMBRANE EFFLUX PROTEIN"/>
    <property type="match status" value="1"/>
</dbReference>
<evidence type="ECO:0008006" key="8">
    <source>
        <dbReference type="Google" id="ProtNLM"/>
    </source>
</evidence>
<keyword evidence="4" id="KW-0812">Transmembrane</keyword>
<keyword evidence="6" id="KW-0998">Cell outer membrane</keyword>
<gene>
    <name evidence="7" type="ORF">METZ01_LOCUS268173</name>
</gene>
<dbReference type="Gene3D" id="1.20.1600.10">
    <property type="entry name" value="Outer membrane efflux proteins (OEP)"/>
    <property type="match status" value="1"/>
</dbReference>
<dbReference type="InterPro" id="IPR003423">
    <property type="entry name" value="OMP_efflux"/>
</dbReference>
<dbReference type="EMBL" id="UINC01076291">
    <property type="protein sequence ID" value="SVC15319.1"/>
    <property type="molecule type" value="Genomic_DNA"/>
</dbReference>
<dbReference type="GO" id="GO:0015288">
    <property type="term" value="F:porin activity"/>
    <property type="evidence" value="ECO:0007669"/>
    <property type="project" value="TreeGrafter"/>
</dbReference>
<dbReference type="InterPro" id="IPR051906">
    <property type="entry name" value="TolC-like"/>
</dbReference>
<dbReference type="PANTHER" id="PTHR30026">
    <property type="entry name" value="OUTER MEMBRANE PROTEIN TOLC"/>
    <property type="match status" value="1"/>
</dbReference>
<evidence type="ECO:0000256" key="3">
    <source>
        <dbReference type="ARBA" id="ARBA00022452"/>
    </source>
</evidence>
<dbReference type="GO" id="GO:1990281">
    <property type="term" value="C:efflux pump complex"/>
    <property type="evidence" value="ECO:0007669"/>
    <property type="project" value="TreeGrafter"/>
</dbReference>